<dbReference type="SUPFAM" id="SSF48452">
    <property type="entry name" value="TPR-like"/>
    <property type="match status" value="1"/>
</dbReference>
<protein>
    <submittedName>
        <fullName evidence="3">Tetratricopeptide repeat protein</fullName>
    </submittedName>
</protein>
<keyword evidence="4" id="KW-1185">Reference proteome</keyword>
<dbReference type="Gene3D" id="1.25.40.10">
    <property type="entry name" value="Tetratricopeptide repeat domain"/>
    <property type="match status" value="1"/>
</dbReference>
<dbReference type="Pfam" id="PF14559">
    <property type="entry name" value="TPR_19"/>
    <property type="match status" value="1"/>
</dbReference>
<name>A0A942E8G2_9HYPH</name>
<sequence length="556" mass="58965">MQRTLAGDEASIKAYSIAVDVLGRSADFDPQSDPIVRVQARRLRGLLDEYYRGPGSADPVRIGLPVGRYVPEFSPLEDAVAANGGAAVTPVTQDEDIEDSEDDAKPGRRARALGGVTLSWFALVVILLAMAVASFAFMTFGPISPRREAVITGPRQPSVTVIEFQNLTGPDNGAPKVAGLAIELVTDLDQFDDLDVRYGGGGDVSITVADGEGSDYVLSGIVRRDGALVQYSAILTDSTVGVVVWNHTIAVPTASASDVGVLDDVSRRLSLILGSPRGPMHIKAREALAQSPNLNGGGNLYLCRMLFSSYRETGMAVDAAYTDKCLASLPSSERETAVGLAIAGSLLAEQGIGASEVPKSRDDRLRQAEAQLDRAISLSPVSAFIWEEHARLRLEMGQIDRARADYGSAIQLNPANGDALAGYARVLAFGGQAAQAEILSTDAVEGTPNPPDWYFGVPALLALRSGNFEQAIEHAGRYAQVDHELGPILAILAGQRAGDGEIVNRYLAQVLDVSSFRTVGVLPRLRERVQDVALLEQIRGSLTAAGVPPQALNGPF</sequence>
<keyword evidence="2" id="KW-0812">Transmembrane</keyword>
<dbReference type="InterPro" id="IPR019734">
    <property type="entry name" value="TPR_rpt"/>
</dbReference>
<gene>
    <name evidence="3" type="ORF">KD146_02035</name>
</gene>
<dbReference type="PROSITE" id="PS50005">
    <property type="entry name" value="TPR"/>
    <property type="match status" value="1"/>
</dbReference>
<evidence type="ECO:0000256" key="2">
    <source>
        <dbReference type="SAM" id="Phobius"/>
    </source>
</evidence>
<keyword evidence="2" id="KW-0472">Membrane</keyword>
<proteinExistence type="predicted"/>
<dbReference type="InterPro" id="IPR011990">
    <property type="entry name" value="TPR-like_helical_dom_sf"/>
</dbReference>
<dbReference type="Proteomes" id="UP000678281">
    <property type="component" value="Unassembled WGS sequence"/>
</dbReference>
<evidence type="ECO:0000313" key="3">
    <source>
        <dbReference type="EMBL" id="MBS3847467.1"/>
    </source>
</evidence>
<keyword evidence="2" id="KW-1133">Transmembrane helix</keyword>
<evidence type="ECO:0000313" key="4">
    <source>
        <dbReference type="Proteomes" id="UP000678281"/>
    </source>
</evidence>
<organism evidence="3 4">
    <name type="scientific">Devosia litorisediminis</name>
    <dbReference type="NCBI Taxonomy" id="2829817"/>
    <lineage>
        <taxon>Bacteria</taxon>
        <taxon>Pseudomonadati</taxon>
        <taxon>Pseudomonadota</taxon>
        <taxon>Alphaproteobacteria</taxon>
        <taxon>Hyphomicrobiales</taxon>
        <taxon>Devosiaceae</taxon>
        <taxon>Devosia</taxon>
    </lineage>
</organism>
<dbReference type="RefSeq" id="WP_212657087.1">
    <property type="nucleotide sequence ID" value="NZ_JAGXTP010000001.1"/>
</dbReference>
<keyword evidence="1" id="KW-0802">TPR repeat</keyword>
<reference evidence="3" key="1">
    <citation type="submission" date="2021-04" db="EMBL/GenBank/DDBJ databases">
        <title>Devosia litorisediminis sp. nov., isolated from a sand dune.</title>
        <authorList>
            <person name="Park S."/>
            <person name="Yoon J.-H."/>
        </authorList>
    </citation>
    <scope>NUCLEOTIDE SEQUENCE</scope>
    <source>
        <strain evidence="3">BSSL-BM10</strain>
    </source>
</reference>
<accession>A0A942E8G2</accession>
<dbReference type="EMBL" id="JAGXTP010000001">
    <property type="protein sequence ID" value="MBS3847467.1"/>
    <property type="molecule type" value="Genomic_DNA"/>
</dbReference>
<feature type="repeat" description="TPR" evidence="1">
    <location>
        <begin position="383"/>
        <end position="416"/>
    </location>
</feature>
<feature type="transmembrane region" description="Helical" evidence="2">
    <location>
        <begin position="118"/>
        <end position="140"/>
    </location>
</feature>
<comment type="caution">
    <text evidence="3">The sequence shown here is derived from an EMBL/GenBank/DDBJ whole genome shotgun (WGS) entry which is preliminary data.</text>
</comment>
<evidence type="ECO:0000256" key="1">
    <source>
        <dbReference type="PROSITE-ProRule" id="PRU00339"/>
    </source>
</evidence>
<dbReference type="AlphaFoldDB" id="A0A942E8G2"/>